<dbReference type="AlphaFoldDB" id="A0A366K9V8"/>
<dbReference type="InterPro" id="IPR036390">
    <property type="entry name" value="WH_DNA-bd_sf"/>
</dbReference>
<dbReference type="Gene3D" id="3.30.420.40">
    <property type="match status" value="2"/>
</dbReference>
<evidence type="ECO:0000313" key="3">
    <source>
        <dbReference type="EMBL" id="RBP98535.1"/>
    </source>
</evidence>
<dbReference type="SUPFAM" id="SSF53067">
    <property type="entry name" value="Actin-like ATPase domain"/>
    <property type="match status" value="1"/>
</dbReference>
<proteinExistence type="inferred from homology"/>
<dbReference type="Pfam" id="PF00480">
    <property type="entry name" value="ROK"/>
    <property type="match status" value="1"/>
</dbReference>
<accession>A0A366K9V8</accession>
<evidence type="ECO:0000313" key="4">
    <source>
        <dbReference type="Proteomes" id="UP000252530"/>
    </source>
</evidence>
<dbReference type="Proteomes" id="UP000252530">
    <property type="component" value="Unassembled WGS sequence"/>
</dbReference>
<comment type="caution">
    <text evidence="3">The sequence shown here is derived from an EMBL/GenBank/DDBJ whole genome shotgun (WGS) entry which is preliminary data.</text>
</comment>
<reference evidence="3 4" key="1">
    <citation type="submission" date="2017-10" db="EMBL/GenBank/DDBJ databases">
        <title>Bifidobacterium xylocopum sp. nov. and Bifidobacterium aemilianum sp. nov., from the carpenter bee (Xylocopa violacea) digestive tract.</title>
        <authorList>
            <person name="Alberoni D."/>
            <person name="Baffoni L."/>
            <person name="Di Gioia D."/>
            <person name="Gaggia F."/>
            <person name="Biavati B."/>
        </authorList>
    </citation>
    <scope>NUCLEOTIDE SEQUENCE [LARGE SCALE GENOMIC DNA]</scope>
    <source>
        <strain evidence="3 4">XV10</strain>
    </source>
</reference>
<dbReference type="InterPro" id="IPR043129">
    <property type="entry name" value="ATPase_NBD"/>
</dbReference>
<dbReference type="InterPro" id="IPR000600">
    <property type="entry name" value="ROK"/>
</dbReference>
<dbReference type="InterPro" id="IPR012318">
    <property type="entry name" value="HTH_CRP"/>
</dbReference>
<dbReference type="PANTHER" id="PTHR18964">
    <property type="entry name" value="ROK (REPRESSOR, ORF, KINASE) FAMILY"/>
    <property type="match status" value="1"/>
</dbReference>
<feature type="domain" description="HTH crp-type" evidence="2">
    <location>
        <begin position="20"/>
        <end position="81"/>
    </location>
</feature>
<evidence type="ECO:0000256" key="1">
    <source>
        <dbReference type="ARBA" id="ARBA00006479"/>
    </source>
</evidence>
<dbReference type="GO" id="GO:0006355">
    <property type="term" value="P:regulation of DNA-templated transcription"/>
    <property type="evidence" value="ECO:0007669"/>
    <property type="project" value="InterPro"/>
</dbReference>
<dbReference type="GO" id="GO:0003677">
    <property type="term" value="F:DNA binding"/>
    <property type="evidence" value="ECO:0007669"/>
    <property type="project" value="InterPro"/>
</dbReference>
<dbReference type="SMART" id="SM00419">
    <property type="entry name" value="HTH_CRP"/>
    <property type="match status" value="1"/>
</dbReference>
<dbReference type="PANTHER" id="PTHR18964:SF149">
    <property type="entry name" value="BIFUNCTIONAL UDP-N-ACETYLGLUCOSAMINE 2-EPIMERASE_N-ACETYLMANNOSAMINE KINASE"/>
    <property type="match status" value="1"/>
</dbReference>
<dbReference type="SUPFAM" id="SSF46785">
    <property type="entry name" value="Winged helix' DNA-binding domain"/>
    <property type="match status" value="1"/>
</dbReference>
<dbReference type="GO" id="GO:0016301">
    <property type="term" value="F:kinase activity"/>
    <property type="evidence" value="ECO:0007669"/>
    <property type="project" value="UniProtKB-KW"/>
</dbReference>
<sequence length="380" mass="40733">MGERDVVSKALPAEARTYSRSAVLRLLYLSREMTRADLARATGLTRVAISEIIQQLIDDGFVLELGLDQSTRPGKRGRLLRLDENSRSIVVLDLSQPYVFRGTVMNLQGHVQVRAERDISQDGSVSLDLLADLTQELVAAAAAPILGLGISSPGIVTPEGVVSNSTYLGWKDVDLRSYMGGLVDCPVLVSNDANAEAVAEGRFGGDTSDLVLVQMTRGVGLGIVLGGQLVSGWSMAACEIGHVVIDQEGELCACGKRGCLETIISVPRLRARIEDNPDRKDDILVESGRLLGRVLSLPSAMLDLPEMVILGDPQVVNTVFMQAMEDEININTSVEFGDGIRVRRSLLGEDSNLLGVCALVLDKCLILAGLAARPSGSRLE</sequence>
<organism evidence="3 4">
    <name type="scientific">Bifidobacterium aemilianum</name>
    <dbReference type="NCBI Taxonomy" id="2493120"/>
    <lineage>
        <taxon>Bacteria</taxon>
        <taxon>Bacillati</taxon>
        <taxon>Actinomycetota</taxon>
        <taxon>Actinomycetes</taxon>
        <taxon>Bifidobacteriales</taxon>
        <taxon>Bifidobacteriaceae</taxon>
        <taxon>Bifidobacterium</taxon>
    </lineage>
</organism>
<keyword evidence="4" id="KW-1185">Reference proteome</keyword>
<dbReference type="EMBL" id="PDCG01000001">
    <property type="protein sequence ID" value="RBP98535.1"/>
    <property type="molecule type" value="Genomic_DNA"/>
</dbReference>
<protein>
    <submittedName>
        <fullName evidence="3">Sugar kinase</fullName>
    </submittedName>
</protein>
<gene>
    <name evidence="3" type="ORF">CRD60_01365</name>
</gene>
<dbReference type="Gene3D" id="1.10.10.10">
    <property type="entry name" value="Winged helix-like DNA-binding domain superfamily/Winged helix DNA-binding domain"/>
    <property type="match status" value="1"/>
</dbReference>
<keyword evidence="3" id="KW-0418">Kinase</keyword>
<evidence type="ECO:0000259" key="2">
    <source>
        <dbReference type="SMART" id="SM00419"/>
    </source>
</evidence>
<dbReference type="InterPro" id="IPR036388">
    <property type="entry name" value="WH-like_DNA-bd_sf"/>
</dbReference>
<keyword evidence="3" id="KW-0808">Transferase</keyword>
<comment type="similarity">
    <text evidence="1">Belongs to the ROK (NagC/XylR) family.</text>
</comment>
<name>A0A366K9V8_9BIFI</name>